<dbReference type="InterPro" id="IPR036864">
    <property type="entry name" value="Zn2-C6_fun-type_DNA-bd_sf"/>
</dbReference>
<protein>
    <recommendedName>
        <fullName evidence="6">Zn(2)-C6 fungal-type domain-containing protein</fullName>
    </recommendedName>
</protein>
<dbReference type="CDD" id="cd00067">
    <property type="entry name" value="GAL4"/>
    <property type="match status" value="1"/>
</dbReference>
<evidence type="ECO:0000256" key="2">
    <source>
        <dbReference type="ARBA" id="ARBA00023125"/>
    </source>
</evidence>
<proteinExistence type="predicted"/>
<sequence length="852" mass="94527">MPPLKPPKNTATAASAAQSPRSRRQNQSCDQCRKSKRACDASWPDLAGRGRPAPSPTSCSYCVRTRKRCTMEWARSKAQQSLLLKGNPRESLRDRDVILTRKAAQEEIDFGSGAGAWDLLGMDAVGDGMSWEPINLDLFDGDGVPAGLMFDGDSLQGEYVDVSDTTTPSQSLSELLADTSNASDISDQQVLDLLNQHSWPAAPLETCSSLQPATPKSPQRKHFQLASFTEASPVSLSPYSIDQRMITTSNHSLTSANLLQIYHDVLEHNLSCWLTETTCPYQRKTPAPDNSPAITELGASWSNRIYSRTIKLDRAVQATKLVRLTKAEDRAVSRALHLCIMAFATQWAQGSARQRERYPTRSHGLQSPATIAGGDGIAAEFDRLLQNNLWQKARRALQDVAEVESYRVACAEMIFGLTQRPWEADNPDECHFEPPSGGEENDREGQSFSKEEVMHQVREIIRKDGPPMFMESAARKMHALKYRFEAMERGMGREENAAHGNISLATEDRDTIGLLYWLSIMFDTVSSSMNERPVVVVDEECLHKVERAKKDPSPAQNRWNLDIFVPDGLSASHSPSPSPSQTHQQQQQQQPRTHWPCTYEDAAADVTRSAPIKVLLFRHIFYLQNALRKSAHASEIEDIIRSTTALYAYWNRTHGAFFDELVADYATVPQRIQGWFVCISAHWHLAALMFADLLDFVDENALGHDDAASARKAGQMARRIRLHSARQLADLARIASPEVHNAHLDLGLGVPQLPDFHHAVNEGTLLTEPWTIILIRAFTRACVIFLAEADEAASYAGAALGLSPADEFGECLDRAGDCIRGLWLLGKKSDMARSIAETLDGAAGRVRRGCVF</sequence>
<keyword evidence="3" id="KW-0804">Transcription</keyword>
<comment type="caution">
    <text evidence="7">The sequence shown here is derived from an EMBL/GenBank/DDBJ whole genome shotgun (WGS) entry which is preliminary data.</text>
</comment>
<accession>A0ABR4JNS1</accession>
<evidence type="ECO:0000256" key="5">
    <source>
        <dbReference type="SAM" id="MobiDB-lite"/>
    </source>
</evidence>
<dbReference type="Proteomes" id="UP001610446">
    <property type="component" value="Unassembled WGS sequence"/>
</dbReference>
<dbReference type="InterPro" id="IPR001138">
    <property type="entry name" value="Zn2Cys6_DnaBD"/>
</dbReference>
<evidence type="ECO:0000313" key="7">
    <source>
        <dbReference type="EMBL" id="KAL2841675.1"/>
    </source>
</evidence>
<feature type="region of interest" description="Disordered" evidence="5">
    <location>
        <begin position="570"/>
        <end position="594"/>
    </location>
</feature>
<evidence type="ECO:0000313" key="8">
    <source>
        <dbReference type="Proteomes" id="UP001610446"/>
    </source>
</evidence>
<feature type="domain" description="Zn(2)-C6 fungal-type" evidence="6">
    <location>
        <begin position="28"/>
        <end position="71"/>
    </location>
</feature>
<gene>
    <name evidence="7" type="ORF">BJY01DRAFT_236283</name>
</gene>
<feature type="region of interest" description="Disordered" evidence="5">
    <location>
        <begin position="424"/>
        <end position="449"/>
    </location>
</feature>
<name>A0ABR4JNS1_9EURO</name>
<feature type="region of interest" description="Disordered" evidence="5">
    <location>
        <begin position="1"/>
        <end position="57"/>
    </location>
</feature>
<dbReference type="EMBL" id="JBFXLU010000107">
    <property type="protein sequence ID" value="KAL2841675.1"/>
    <property type="molecule type" value="Genomic_DNA"/>
</dbReference>
<feature type="compositionally biased region" description="Low complexity" evidence="5">
    <location>
        <begin position="572"/>
        <end position="591"/>
    </location>
</feature>
<organism evidence="7 8">
    <name type="scientific">Aspergillus pseudoustus</name>
    <dbReference type="NCBI Taxonomy" id="1810923"/>
    <lineage>
        <taxon>Eukaryota</taxon>
        <taxon>Fungi</taxon>
        <taxon>Dikarya</taxon>
        <taxon>Ascomycota</taxon>
        <taxon>Pezizomycotina</taxon>
        <taxon>Eurotiomycetes</taxon>
        <taxon>Eurotiomycetidae</taxon>
        <taxon>Eurotiales</taxon>
        <taxon>Aspergillaceae</taxon>
        <taxon>Aspergillus</taxon>
        <taxon>Aspergillus subgen. Nidulantes</taxon>
    </lineage>
</organism>
<keyword evidence="2" id="KW-0238">DNA-binding</keyword>
<keyword evidence="1" id="KW-0805">Transcription regulation</keyword>
<feature type="compositionally biased region" description="Low complexity" evidence="5">
    <location>
        <begin position="7"/>
        <end position="20"/>
    </location>
</feature>
<dbReference type="SMART" id="SM00066">
    <property type="entry name" value="GAL4"/>
    <property type="match status" value="1"/>
</dbReference>
<evidence type="ECO:0000256" key="3">
    <source>
        <dbReference type="ARBA" id="ARBA00023163"/>
    </source>
</evidence>
<keyword evidence="4" id="KW-0539">Nucleus</keyword>
<evidence type="ECO:0000256" key="1">
    <source>
        <dbReference type="ARBA" id="ARBA00023015"/>
    </source>
</evidence>
<evidence type="ECO:0000259" key="6">
    <source>
        <dbReference type="PROSITE" id="PS50048"/>
    </source>
</evidence>
<dbReference type="PROSITE" id="PS50048">
    <property type="entry name" value="ZN2_CY6_FUNGAL_2"/>
    <property type="match status" value="1"/>
</dbReference>
<keyword evidence="8" id="KW-1185">Reference proteome</keyword>
<dbReference type="SUPFAM" id="SSF57701">
    <property type="entry name" value="Zn2/Cys6 DNA-binding domain"/>
    <property type="match status" value="1"/>
</dbReference>
<evidence type="ECO:0000256" key="4">
    <source>
        <dbReference type="ARBA" id="ARBA00023242"/>
    </source>
</evidence>
<reference evidence="7 8" key="1">
    <citation type="submission" date="2024-07" db="EMBL/GenBank/DDBJ databases">
        <title>Section-level genome sequencing and comparative genomics of Aspergillus sections Usti and Cavernicolus.</title>
        <authorList>
            <consortium name="Lawrence Berkeley National Laboratory"/>
            <person name="Nybo J.L."/>
            <person name="Vesth T.C."/>
            <person name="Theobald S."/>
            <person name="Frisvad J.C."/>
            <person name="Larsen T.O."/>
            <person name="Kjaerboelling I."/>
            <person name="Rothschild-Mancinelli K."/>
            <person name="Lyhne E.K."/>
            <person name="Kogle M.E."/>
            <person name="Barry K."/>
            <person name="Clum A."/>
            <person name="Na H."/>
            <person name="Ledsgaard L."/>
            <person name="Lin J."/>
            <person name="Lipzen A."/>
            <person name="Kuo A."/>
            <person name="Riley R."/>
            <person name="Mondo S."/>
            <person name="Labutti K."/>
            <person name="Haridas S."/>
            <person name="Pangalinan J."/>
            <person name="Salamov A.A."/>
            <person name="Simmons B.A."/>
            <person name="Magnuson J.K."/>
            <person name="Chen J."/>
            <person name="Drula E."/>
            <person name="Henrissat B."/>
            <person name="Wiebenga A."/>
            <person name="Lubbers R.J."/>
            <person name="Gomes A.C."/>
            <person name="Makela M.R."/>
            <person name="Stajich J."/>
            <person name="Grigoriev I.V."/>
            <person name="Mortensen U.H."/>
            <person name="De Vries R.P."/>
            <person name="Baker S.E."/>
            <person name="Andersen M.R."/>
        </authorList>
    </citation>
    <scope>NUCLEOTIDE SEQUENCE [LARGE SCALE GENOMIC DNA]</scope>
    <source>
        <strain evidence="7 8">CBS 123904</strain>
    </source>
</reference>
<dbReference type="Gene3D" id="4.10.240.10">
    <property type="entry name" value="Zn(2)-C6 fungal-type DNA-binding domain"/>
    <property type="match status" value="1"/>
</dbReference>